<comment type="caution">
    <text evidence="2">The sequence shown here is derived from an EMBL/GenBank/DDBJ whole genome shotgun (WGS) entry which is preliminary data.</text>
</comment>
<protein>
    <submittedName>
        <fullName evidence="2">Uncharacterized protein</fullName>
    </submittedName>
</protein>
<organism evidence="2 3">
    <name type="scientific">Guptibacillus hwajinpoensis</name>
    <dbReference type="NCBI Taxonomy" id="208199"/>
    <lineage>
        <taxon>Bacteria</taxon>
        <taxon>Bacillati</taxon>
        <taxon>Bacillota</taxon>
        <taxon>Bacilli</taxon>
        <taxon>Bacillales</taxon>
        <taxon>Guptibacillaceae</taxon>
        <taxon>Guptibacillus</taxon>
    </lineage>
</organism>
<dbReference type="AlphaFoldDB" id="A0A845F2R2"/>
<dbReference type="Proteomes" id="UP000447833">
    <property type="component" value="Unassembled WGS sequence"/>
</dbReference>
<keyword evidence="1" id="KW-0812">Transmembrane</keyword>
<sequence length="204" mass="24133">MLKKKARSPGKEFLLSFLFLFIFLAGAFLSFYYLGFNIGFPIALILLILLAYLSRRTIKQSDESFLTPTDRKFNMKIHPWLLGIPTFILFFISHYVREGSGLIEALILTLINFSFSFVLFLVLYYFRMKRLGYHRRLLVEMKTLYQTSMLLGLQRLEYEFETGKNPPFFPVSFYFHGVFKNRKHNSTNFDLILQKRGLVESITW</sequence>
<keyword evidence="1" id="KW-1133">Transmembrane helix</keyword>
<feature type="transmembrane region" description="Helical" evidence="1">
    <location>
        <begin position="79"/>
        <end position="96"/>
    </location>
</feature>
<evidence type="ECO:0000313" key="2">
    <source>
        <dbReference type="EMBL" id="MYL65080.1"/>
    </source>
</evidence>
<feature type="transmembrane region" description="Helical" evidence="1">
    <location>
        <begin position="102"/>
        <end position="126"/>
    </location>
</feature>
<gene>
    <name evidence="2" type="ORF">GLW07_17110</name>
</gene>
<dbReference type="RefSeq" id="WP_160920453.1">
    <property type="nucleotide sequence ID" value="NZ_WMEY01000005.1"/>
</dbReference>
<accession>A0A845F2R2</accession>
<evidence type="ECO:0000313" key="3">
    <source>
        <dbReference type="Proteomes" id="UP000447833"/>
    </source>
</evidence>
<proteinExistence type="predicted"/>
<feature type="transmembrane region" description="Helical" evidence="1">
    <location>
        <begin position="12"/>
        <end position="32"/>
    </location>
</feature>
<feature type="transmembrane region" description="Helical" evidence="1">
    <location>
        <begin position="38"/>
        <end position="58"/>
    </location>
</feature>
<evidence type="ECO:0000256" key="1">
    <source>
        <dbReference type="SAM" id="Phobius"/>
    </source>
</evidence>
<dbReference type="EMBL" id="WMEY01000005">
    <property type="protein sequence ID" value="MYL65080.1"/>
    <property type="molecule type" value="Genomic_DNA"/>
</dbReference>
<reference evidence="2 3" key="1">
    <citation type="submission" date="2019-11" db="EMBL/GenBank/DDBJ databases">
        <title>Genome sequences of 17 halophilic strains isolated from different environments.</title>
        <authorList>
            <person name="Furrow R.E."/>
        </authorList>
    </citation>
    <scope>NUCLEOTIDE SEQUENCE [LARGE SCALE GENOMIC DNA]</scope>
    <source>
        <strain evidence="2 3">22506_14_FS</strain>
    </source>
</reference>
<keyword evidence="1" id="KW-0472">Membrane</keyword>
<name>A0A845F2R2_9BACL</name>